<keyword evidence="1" id="KW-0472">Membrane</keyword>
<protein>
    <submittedName>
        <fullName evidence="2">Uncharacterized protein</fullName>
    </submittedName>
</protein>
<keyword evidence="3" id="KW-1185">Reference proteome</keyword>
<name>A0AAD7DXF4_9AGAR</name>
<evidence type="ECO:0000256" key="1">
    <source>
        <dbReference type="SAM" id="Phobius"/>
    </source>
</evidence>
<accession>A0AAD7DXF4</accession>
<gene>
    <name evidence="2" type="ORF">B0H16DRAFT_1902505</name>
</gene>
<comment type="caution">
    <text evidence="2">The sequence shown here is derived from an EMBL/GenBank/DDBJ whole genome shotgun (WGS) entry which is preliminary data.</text>
</comment>
<dbReference type="AlphaFoldDB" id="A0AAD7DXF4"/>
<dbReference type="Proteomes" id="UP001215598">
    <property type="component" value="Unassembled WGS sequence"/>
</dbReference>
<dbReference type="EMBL" id="JARKIB010000520">
    <property type="protein sequence ID" value="KAJ7702068.1"/>
    <property type="molecule type" value="Genomic_DNA"/>
</dbReference>
<reference evidence="2" key="1">
    <citation type="submission" date="2023-03" db="EMBL/GenBank/DDBJ databases">
        <title>Massive genome expansion in bonnet fungi (Mycena s.s.) driven by repeated elements and novel gene families across ecological guilds.</title>
        <authorList>
            <consortium name="Lawrence Berkeley National Laboratory"/>
            <person name="Harder C.B."/>
            <person name="Miyauchi S."/>
            <person name="Viragh M."/>
            <person name="Kuo A."/>
            <person name="Thoen E."/>
            <person name="Andreopoulos B."/>
            <person name="Lu D."/>
            <person name="Skrede I."/>
            <person name="Drula E."/>
            <person name="Henrissat B."/>
            <person name="Morin E."/>
            <person name="Kohler A."/>
            <person name="Barry K."/>
            <person name="LaButti K."/>
            <person name="Morin E."/>
            <person name="Salamov A."/>
            <person name="Lipzen A."/>
            <person name="Mereny Z."/>
            <person name="Hegedus B."/>
            <person name="Baldrian P."/>
            <person name="Stursova M."/>
            <person name="Weitz H."/>
            <person name="Taylor A."/>
            <person name="Grigoriev I.V."/>
            <person name="Nagy L.G."/>
            <person name="Martin F."/>
            <person name="Kauserud H."/>
        </authorList>
    </citation>
    <scope>NUCLEOTIDE SEQUENCE</scope>
    <source>
        <strain evidence="2">CBHHK182m</strain>
    </source>
</reference>
<evidence type="ECO:0000313" key="3">
    <source>
        <dbReference type="Proteomes" id="UP001215598"/>
    </source>
</evidence>
<sequence length="188" mass="20197">MVLPRLLCGPCPRSVSHPYPRRQPSAHRLPVLGRSPTTTINSYDRRFTMKIALLLLVPTVVRADKVCITSDSGTTICQTKLTRGIIAAIACTVALLLLLILGAVAFLLYRRRQFTRAQANIAANAYVIEASQMQGPATFTTYAAPYGSNEVPSSAAKTAPTTYAGATYPFPGFASPKGTLLQSPSIRV</sequence>
<organism evidence="2 3">
    <name type="scientific">Mycena metata</name>
    <dbReference type="NCBI Taxonomy" id="1033252"/>
    <lineage>
        <taxon>Eukaryota</taxon>
        <taxon>Fungi</taxon>
        <taxon>Dikarya</taxon>
        <taxon>Basidiomycota</taxon>
        <taxon>Agaricomycotina</taxon>
        <taxon>Agaricomycetes</taxon>
        <taxon>Agaricomycetidae</taxon>
        <taxon>Agaricales</taxon>
        <taxon>Marasmiineae</taxon>
        <taxon>Mycenaceae</taxon>
        <taxon>Mycena</taxon>
    </lineage>
</organism>
<keyword evidence="1" id="KW-1133">Transmembrane helix</keyword>
<evidence type="ECO:0000313" key="2">
    <source>
        <dbReference type="EMBL" id="KAJ7702068.1"/>
    </source>
</evidence>
<feature type="transmembrane region" description="Helical" evidence="1">
    <location>
        <begin position="85"/>
        <end position="109"/>
    </location>
</feature>
<keyword evidence="1" id="KW-0812">Transmembrane</keyword>
<proteinExistence type="predicted"/>